<dbReference type="HOGENOM" id="CLU_1015883_0_0_1"/>
<gene>
    <name evidence="1" type="ORF">LACBIDRAFT_332135</name>
</gene>
<dbReference type="KEGG" id="lbc:LACBIDRAFT_332135"/>
<protein>
    <submittedName>
        <fullName evidence="1">Predicted protein</fullName>
    </submittedName>
</protein>
<dbReference type="EMBL" id="DS547129">
    <property type="protein sequence ID" value="EDR02572.1"/>
    <property type="molecule type" value="Genomic_DNA"/>
</dbReference>
<dbReference type="InParanoid" id="B0DRQ0"/>
<keyword evidence="2" id="KW-1185">Reference proteome</keyword>
<organism evidence="2">
    <name type="scientific">Laccaria bicolor (strain S238N-H82 / ATCC MYA-4686)</name>
    <name type="common">Bicoloured deceiver</name>
    <name type="synonym">Laccaria laccata var. bicolor</name>
    <dbReference type="NCBI Taxonomy" id="486041"/>
    <lineage>
        <taxon>Eukaryota</taxon>
        <taxon>Fungi</taxon>
        <taxon>Dikarya</taxon>
        <taxon>Basidiomycota</taxon>
        <taxon>Agaricomycotina</taxon>
        <taxon>Agaricomycetes</taxon>
        <taxon>Agaricomycetidae</taxon>
        <taxon>Agaricales</taxon>
        <taxon>Agaricineae</taxon>
        <taxon>Hydnangiaceae</taxon>
        <taxon>Laccaria</taxon>
    </lineage>
</organism>
<evidence type="ECO:0000313" key="2">
    <source>
        <dbReference type="Proteomes" id="UP000001194"/>
    </source>
</evidence>
<dbReference type="GeneID" id="6082316"/>
<reference evidence="1 2" key="1">
    <citation type="journal article" date="2008" name="Nature">
        <title>The genome of Laccaria bicolor provides insights into mycorrhizal symbiosis.</title>
        <authorList>
            <person name="Martin F."/>
            <person name="Aerts A."/>
            <person name="Ahren D."/>
            <person name="Brun A."/>
            <person name="Danchin E.G.J."/>
            <person name="Duchaussoy F."/>
            <person name="Gibon J."/>
            <person name="Kohler A."/>
            <person name="Lindquist E."/>
            <person name="Pereda V."/>
            <person name="Salamov A."/>
            <person name="Shapiro H.J."/>
            <person name="Wuyts J."/>
            <person name="Blaudez D."/>
            <person name="Buee M."/>
            <person name="Brokstein P."/>
            <person name="Canbaeck B."/>
            <person name="Cohen D."/>
            <person name="Courty P.E."/>
            <person name="Coutinho P.M."/>
            <person name="Delaruelle C."/>
            <person name="Detter J.C."/>
            <person name="Deveau A."/>
            <person name="DiFazio S."/>
            <person name="Duplessis S."/>
            <person name="Fraissinet-Tachet L."/>
            <person name="Lucic E."/>
            <person name="Frey-Klett P."/>
            <person name="Fourrey C."/>
            <person name="Feussner I."/>
            <person name="Gay G."/>
            <person name="Grimwood J."/>
            <person name="Hoegger P.J."/>
            <person name="Jain P."/>
            <person name="Kilaru S."/>
            <person name="Labbe J."/>
            <person name="Lin Y.C."/>
            <person name="Legue V."/>
            <person name="Le Tacon F."/>
            <person name="Marmeisse R."/>
            <person name="Melayah D."/>
            <person name="Montanini B."/>
            <person name="Muratet M."/>
            <person name="Nehls U."/>
            <person name="Niculita-Hirzel H."/>
            <person name="Oudot-Le Secq M.P."/>
            <person name="Peter M."/>
            <person name="Quesneville H."/>
            <person name="Rajashekar B."/>
            <person name="Reich M."/>
            <person name="Rouhier N."/>
            <person name="Schmutz J."/>
            <person name="Yin T."/>
            <person name="Chalot M."/>
            <person name="Henrissat B."/>
            <person name="Kuees U."/>
            <person name="Lucas S."/>
            <person name="Van de Peer Y."/>
            <person name="Podila G.K."/>
            <person name="Polle A."/>
            <person name="Pukkila P.J."/>
            <person name="Richardson P.M."/>
            <person name="Rouze P."/>
            <person name="Sanders I.R."/>
            <person name="Stajich J.E."/>
            <person name="Tunlid A."/>
            <person name="Tuskan G."/>
            <person name="Grigoriev I.V."/>
        </authorList>
    </citation>
    <scope>NUCLEOTIDE SEQUENCE [LARGE SCALE GENOMIC DNA]</scope>
    <source>
        <strain evidence="2">S238N-H82 / ATCC MYA-4686</strain>
    </source>
</reference>
<accession>B0DRQ0</accession>
<sequence length="274" mass="31201">MQIHNLELGSIQWKVIRVNKYHPDSSLLSPLSKGKILKTMNQMKHNLKGLFRARDWLENGKKPLQTSLVPYCGALSIVERAQIANWFLCHISKNAETWLRHLPLAHVFTLYTAEHIKNEPKLKVLTKPEIINEAWRIQFTSIPSVLFDIDVEHEALENLETEMFEVSRAAGIASYYQWGLDAGHHQDWDPYARMEDLNNQDCPGDDDDLQSRSAVASTISVINAAWARGRVDEWGEAEEYGGQGELHDNMVLDGYLYGGFMKAISRCVPDLSPK</sequence>
<dbReference type="AlphaFoldDB" id="B0DRQ0"/>
<dbReference type="RefSeq" id="XP_001886616.1">
    <property type="nucleotide sequence ID" value="XM_001886581.1"/>
</dbReference>
<name>B0DRQ0_LACBS</name>
<evidence type="ECO:0000313" key="1">
    <source>
        <dbReference type="EMBL" id="EDR02572.1"/>
    </source>
</evidence>
<proteinExistence type="predicted"/>
<dbReference type="Proteomes" id="UP000001194">
    <property type="component" value="Unassembled WGS sequence"/>
</dbReference>
<dbReference type="OrthoDB" id="3027520at2759"/>